<organism evidence="2">
    <name type="scientific">uncultured Eubacteriales bacterium</name>
    <dbReference type="NCBI Taxonomy" id="172733"/>
    <lineage>
        <taxon>Bacteria</taxon>
        <taxon>Bacillati</taxon>
        <taxon>Bacillota</taxon>
        <taxon>Clostridia</taxon>
        <taxon>Eubacteriales</taxon>
        <taxon>environmental samples</taxon>
    </lineage>
</organism>
<gene>
    <name evidence="2" type="ORF">KL86CLO1_11060</name>
</gene>
<name>A0A212JGK0_9FIRM</name>
<sequence length="23" mass="2724">MISQKPNSMPRQKEIYTSTLDKK</sequence>
<dbReference type="EMBL" id="FLUN01000001">
    <property type="protein sequence ID" value="SBV98579.1"/>
    <property type="molecule type" value="Genomic_DNA"/>
</dbReference>
<evidence type="ECO:0000256" key="1">
    <source>
        <dbReference type="SAM" id="MobiDB-lite"/>
    </source>
</evidence>
<protein>
    <submittedName>
        <fullName evidence="2">Uncharacterized protein</fullName>
    </submittedName>
</protein>
<evidence type="ECO:0000313" key="2">
    <source>
        <dbReference type="EMBL" id="SBV98579.1"/>
    </source>
</evidence>
<feature type="region of interest" description="Disordered" evidence="1">
    <location>
        <begin position="1"/>
        <end position="23"/>
    </location>
</feature>
<dbReference type="AlphaFoldDB" id="A0A212JGK0"/>
<accession>A0A212JGK0</accession>
<reference evidence="2" key="1">
    <citation type="submission" date="2016-04" db="EMBL/GenBank/DDBJ databases">
        <authorList>
            <person name="Evans L.H."/>
            <person name="Alamgir A."/>
            <person name="Owens N."/>
            <person name="Weber N.D."/>
            <person name="Virtaneva K."/>
            <person name="Barbian K."/>
            <person name="Babar A."/>
            <person name="Rosenke K."/>
        </authorList>
    </citation>
    <scope>NUCLEOTIDE SEQUENCE</scope>
    <source>
        <strain evidence="2">86</strain>
    </source>
</reference>
<proteinExistence type="predicted"/>